<name>A0A6G0WXS1_9STRA</name>
<keyword evidence="2" id="KW-1185">Reference proteome</keyword>
<dbReference type="AlphaFoldDB" id="A0A6G0WXS1"/>
<proteinExistence type="predicted"/>
<gene>
    <name evidence="1" type="ORF">Ae201684_010492</name>
</gene>
<protein>
    <recommendedName>
        <fullName evidence="3">F-box domain-containing protein</fullName>
    </recommendedName>
</protein>
<dbReference type="EMBL" id="VJMJ01000134">
    <property type="protein sequence ID" value="KAF0732383.1"/>
    <property type="molecule type" value="Genomic_DNA"/>
</dbReference>
<evidence type="ECO:0000313" key="1">
    <source>
        <dbReference type="EMBL" id="KAF0732383.1"/>
    </source>
</evidence>
<organism evidence="1 2">
    <name type="scientific">Aphanomyces euteiches</name>
    <dbReference type="NCBI Taxonomy" id="100861"/>
    <lineage>
        <taxon>Eukaryota</taxon>
        <taxon>Sar</taxon>
        <taxon>Stramenopiles</taxon>
        <taxon>Oomycota</taxon>
        <taxon>Saprolegniomycetes</taxon>
        <taxon>Saprolegniales</taxon>
        <taxon>Verrucalvaceae</taxon>
        <taxon>Aphanomyces</taxon>
    </lineage>
</organism>
<evidence type="ECO:0000313" key="2">
    <source>
        <dbReference type="Proteomes" id="UP000481153"/>
    </source>
</evidence>
<reference evidence="1 2" key="1">
    <citation type="submission" date="2019-07" db="EMBL/GenBank/DDBJ databases">
        <title>Genomics analysis of Aphanomyces spp. identifies a new class of oomycete effector associated with host adaptation.</title>
        <authorList>
            <person name="Gaulin E."/>
        </authorList>
    </citation>
    <scope>NUCLEOTIDE SEQUENCE [LARGE SCALE GENOMIC DNA]</scope>
    <source>
        <strain evidence="1 2">ATCC 201684</strain>
    </source>
</reference>
<dbReference type="VEuPathDB" id="FungiDB:AeMF1_001814"/>
<accession>A0A6G0WXS1</accession>
<dbReference type="Proteomes" id="UP000481153">
    <property type="component" value="Unassembled WGS sequence"/>
</dbReference>
<dbReference type="SUPFAM" id="SSF81383">
    <property type="entry name" value="F-box domain"/>
    <property type="match status" value="1"/>
</dbReference>
<sequence length="508" mass="57105">MGSLEGLPDKLEAVRALQRKLHVAAAPSYWSTSPAASSIEKYSSSAHTNGGLVQLDGMEHVVLDFLGIPELLVGALVCKRWCDLCRDHTFWEKSLVTPVERHSLRVLLACPSIPAMHVAMLFRESGLYRADLRSIHVTGVYDGKISLRKWMADATLPLSDDMLRSFCFQILHGLVALERSGLKPRDVSTQYIAVAHPAKNASPGSVPVLQVMDDHVVESNAVPPAQYFEERDEALFLLVYRGMVAHKQTWRNAMCGFLNTILELALHGRVASSVIAQVQYRTRSVLETLHGFQHLLPRDLVSLIEYGAFVRRDTASLTPLLKHGYFTKMRDTRQLPVVAHERITGPLMTMYMDEIIKLWAQTTQCRALTEWSVLTPVWNQRQEPSGEQTMRLMRQRWHSYQAPANATREWLALLVITQKATLVRVDLSAASQLATSTVLQALMALPMLREVKLASGVLRHSSMERVVASSLSLRVVDPSFAHALLALERAYEAQMCMMRYTLFRQLVV</sequence>
<dbReference type="InterPro" id="IPR036047">
    <property type="entry name" value="F-box-like_dom_sf"/>
</dbReference>
<comment type="caution">
    <text evidence="1">The sequence shown here is derived from an EMBL/GenBank/DDBJ whole genome shotgun (WGS) entry which is preliminary data.</text>
</comment>
<evidence type="ECO:0008006" key="3">
    <source>
        <dbReference type="Google" id="ProtNLM"/>
    </source>
</evidence>
<dbReference type="Gene3D" id="1.20.1280.50">
    <property type="match status" value="1"/>
</dbReference>